<keyword evidence="1" id="KW-0812">Transmembrane</keyword>
<dbReference type="EMBL" id="MHWS01000008">
    <property type="protein sequence ID" value="OHB12480.1"/>
    <property type="molecule type" value="Genomic_DNA"/>
</dbReference>
<evidence type="ECO:0000313" key="2">
    <source>
        <dbReference type="EMBL" id="OHB12480.1"/>
    </source>
</evidence>
<sequence length="276" mass="30586">MNQRGFSSIALVVVIVVIIAVGGYFVLSRQAETPTSQTTPPPQQPVLAKLASWGSGSAKVAFAFAPEQPHVVLDKDVKETKETYTYLDADSGQSRQLNQYRTWSNIVFNREKTATREGKAESTVIVNLFQRVRASIYSPKSELWFHTSTEGSFTNVTFYNFAKNSWFGLTATEEVPGIQIETMRLGFNNPHGARAPKPIFAIEKGGVRANVYGFGSGPTGQGSLLLLYEKPVRMVLVLSEETNCRTLDIASDCLDFYRENLFDKNLLESAILPESL</sequence>
<accession>A0A1G2USW1</accession>
<evidence type="ECO:0000313" key="3">
    <source>
        <dbReference type="Proteomes" id="UP000177276"/>
    </source>
</evidence>
<comment type="caution">
    <text evidence="2">The sequence shown here is derived from an EMBL/GenBank/DDBJ whole genome shotgun (WGS) entry which is preliminary data.</text>
</comment>
<evidence type="ECO:0000256" key="1">
    <source>
        <dbReference type="SAM" id="Phobius"/>
    </source>
</evidence>
<keyword evidence="1" id="KW-1133">Transmembrane helix</keyword>
<protein>
    <submittedName>
        <fullName evidence="2">Uncharacterized protein</fullName>
    </submittedName>
</protein>
<dbReference type="Proteomes" id="UP000177276">
    <property type="component" value="Unassembled WGS sequence"/>
</dbReference>
<reference evidence="2 3" key="1">
    <citation type="journal article" date="2016" name="Nat. Commun.">
        <title>Thousands of microbial genomes shed light on interconnected biogeochemical processes in an aquifer system.</title>
        <authorList>
            <person name="Anantharaman K."/>
            <person name="Brown C.T."/>
            <person name="Hug L.A."/>
            <person name="Sharon I."/>
            <person name="Castelle C.J."/>
            <person name="Probst A.J."/>
            <person name="Thomas B.C."/>
            <person name="Singh A."/>
            <person name="Wilkins M.J."/>
            <person name="Karaoz U."/>
            <person name="Brodie E.L."/>
            <person name="Williams K.H."/>
            <person name="Hubbard S.S."/>
            <person name="Banfield J.F."/>
        </authorList>
    </citation>
    <scope>NUCLEOTIDE SEQUENCE [LARGE SCALE GENOMIC DNA]</scope>
</reference>
<keyword evidence="1" id="KW-0472">Membrane</keyword>
<dbReference type="AlphaFoldDB" id="A0A1G2USW1"/>
<feature type="transmembrane region" description="Helical" evidence="1">
    <location>
        <begin position="6"/>
        <end position="27"/>
    </location>
</feature>
<gene>
    <name evidence="2" type="ORF">A3G46_01050</name>
</gene>
<proteinExistence type="predicted"/>
<organism evidence="2 3">
    <name type="scientific">Candidatus Zambryskibacteria bacterium RIFCSPLOWO2_12_FULL_39_16</name>
    <dbReference type="NCBI Taxonomy" id="1802775"/>
    <lineage>
        <taxon>Bacteria</taxon>
        <taxon>Candidatus Zambryskiibacteriota</taxon>
    </lineage>
</organism>
<name>A0A1G2USW1_9BACT</name>